<dbReference type="GO" id="GO:0006493">
    <property type="term" value="P:protein O-linked glycosylation"/>
    <property type="evidence" value="ECO:0007669"/>
    <property type="project" value="TreeGrafter"/>
</dbReference>
<dbReference type="Proteomes" id="UP000275408">
    <property type="component" value="Unassembled WGS sequence"/>
</dbReference>
<protein>
    <recommendedName>
        <fullName evidence="11">Hexosyltransferase</fullName>
        <ecNumber evidence="11">2.4.1.-</ecNumber>
    </recommendedName>
</protein>
<evidence type="ECO:0000256" key="9">
    <source>
        <dbReference type="ARBA" id="ARBA00023136"/>
    </source>
</evidence>
<dbReference type="PANTHER" id="PTHR11214">
    <property type="entry name" value="BETA-1,3-N-ACETYLGLUCOSAMINYLTRANSFERASE"/>
    <property type="match status" value="1"/>
</dbReference>
<comment type="similarity">
    <text evidence="2 11">Belongs to the glycosyltransferase 31 family.</text>
</comment>
<accession>A0A3M6UAP9</accession>
<evidence type="ECO:0000256" key="2">
    <source>
        <dbReference type="ARBA" id="ARBA00008661"/>
    </source>
</evidence>
<dbReference type="FunFam" id="3.90.550.50:FF:000001">
    <property type="entry name" value="Hexosyltransferase"/>
    <property type="match status" value="1"/>
</dbReference>
<gene>
    <name evidence="12" type="ORF">pdam_00009685</name>
</gene>
<dbReference type="PANTHER" id="PTHR11214:SF376">
    <property type="entry name" value="HEXOSYLTRANSFERASE"/>
    <property type="match status" value="1"/>
</dbReference>
<evidence type="ECO:0000256" key="6">
    <source>
        <dbReference type="ARBA" id="ARBA00022968"/>
    </source>
</evidence>
<dbReference type="AlphaFoldDB" id="A0A3M6UAP9"/>
<keyword evidence="6" id="KW-0735">Signal-anchor</keyword>
<evidence type="ECO:0000256" key="1">
    <source>
        <dbReference type="ARBA" id="ARBA00004323"/>
    </source>
</evidence>
<dbReference type="GO" id="GO:0016758">
    <property type="term" value="F:hexosyltransferase activity"/>
    <property type="evidence" value="ECO:0007669"/>
    <property type="project" value="InterPro"/>
</dbReference>
<evidence type="ECO:0000256" key="3">
    <source>
        <dbReference type="ARBA" id="ARBA00022676"/>
    </source>
</evidence>
<evidence type="ECO:0000313" key="13">
    <source>
        <dbReference type="Proteomes" id="UP000275408"/>
    </source>
</evidence>
<dbReference type="GO" id="GO:0000139">
    <property type="term" value="C:Golgi membrane"/>
    <property type="evidence" value="ECO:0007669"/>
    <property type="project" value="UniProtKB-SubCell"/>
</dbReference>
<keyword evidence="9" id="KW-0472">Membrane</keyword>
<dbReference type="EMBL" id="RCHS01001930">
    <property type="protein sequence ID" value="RMX50629.1"/>
    <property type="molecule type" value="Genomic_DNA"/>
</dbReference>
<dbReference type="Gene3D" id="3.90.550.50">
    <property type="match status" value="1"/>
</dbReference>
<keyword evidence="5" id="KW-0812">Transmembrane</keyword>
<dbReference type="Pfam" id="PF01762">
    <property type="entry name" value="Galactosyl_T"/>
    <property type="match status" value="1"/>
</dbReference>
<keyword evidence="7" id="KW-1133">Transmembrane helix</keyword>
<comment type="subcellular location">
    <subcellularLocation>
        <location evidence="1 11">Golgi apparatus membrane</location>
        <topology evidence="1 11">Single-pass type II membrane protein</topology>
    </subcellularLocation>
</comment>
<evidence type="ECO:0000256" key="5">
    <source>
        <dbReference type="ARBA" id="ARBA00022692"/>
    </source>
</evidence>
<keyword evidence="4" id="KW-0808">Transferase</keyword>
<keyword evidence="13" id="KW-1185">Reference proteome</keyword>
<evidence type="ECO:0000256" key="4">
    <source>
        <dbReference type="ARBA" id="ARBA00022679"/>
    </source>
</evidence>
<comment type="caution">
    <text evidence="12">The sequence shown here is derived from an EMBL/GenBank/DDBJ whole genome shotgun (WGS) entry which is preliminary data.</text>
</comment>
<evidence type="ECO:0000256" key="8">
    <source>
        <dbReference type="ARBA" id="ARBA00023034"/>
    </source>
</evidence>
<evidence type="ECO:0000256" key="10">
    <source>
        <dbReference type="ARBA" id="ARBA00023180"/>
    </source>
</evidence>
<evidence type="ECO:0000256" key="11">
    <source>
        <dbReference type="RuleBase" id="RU363063"/>
    </source>
</evidence>
<dbReference type="EC" id="2.4.1.-" evidence="11"/>
<name>A0A3M6UAP9_POCDA</name>
<dbReference type="OrthoDB" id="6021157at2759"/>
<keyword evidence="3 11" id="KW-0328">Glycosyltransferase</keyword>
<reference evidence="12 13" key="1">
    <citation type="journal article" date="2018" name="Sci. Rep.">
        <title>Comparative analysis of the Pocillopora damicornis genome highlights role of immune system in coral evolution.</title>
        <authorList>
            <person name="Cunning R."/>
            <person name="Bay R.A."/>
            <person name="Gillette P."/>
            <person name="Baker A.C."/>
            <person name="Traylor-Knowles N."/>
        </authorList>
    </citation>
    <scope>NUCLEOTIDE SEQUENCE [LARGE SCALE GENOMIC DNA]</scope>
    <source>
        <strain evidence="12">RSMAS</strain>
        <tissue evidence="12">Whole animal</tissue>
    </source>
</reference>
<evidence type="ECO:0000313" key="12">
    <source>
        <dbReference type="EMBL" id="RMX50629.1"/>
    </source>
</evidence>
<proteinExistence type="inferred from homology"/>
<keyword evidence="8 11" id="KW-0333">Golgi apparatus</keyword>
<sequence length="476" mass="55494">MTDQRRQIGVLSVKNQDTAFGKDDLHLSQHLSHVRREFKMTLDQYETSGGEFGNDINAFGVNTSFYHSELYGEMFKLYAKKTNTSCRNALFLLIQVHSSPENFMSRKAIRLSWGNMKNFIGKGQQSISSLRYENKVRVSRNLPQATKQSAVSFDLKTSLDHLRNSFEMSLDQYNYSTRNFSEKFREARLRSELFYRKLDSRSKRHFVCNNGLFLLIQVHSSPANFKSRQGIRSWKTVFLIGQSSDPRLNDLVLQEANIYKDIMIGSFKDTYRNLNMKMIFSLKWPLEQKCRVSYILKTDEDCYVNIWNLLHWLRSYHEANGSRPLYAGRVQTEMPVVRDTKSRYYVSEEDHPADIYKPYASGGGYVISASLLPALVNVSRTSPIFANEDALLGSLMYRIGIQWTDNQKFLPLIFCSHLNKYRFRDMHMCGLSRQIILHGIRGRLQLEMHFNSALYNHFPSLCSSHMNYEDMRDVCE</sequence>
<evidence type="ECO:0000256" key="7">
    <source>
        <dbReference type="ARBA" id="ARBA00022989"/>
    </source>
</evidence>
<organism evidence="12 13">
    <name type="scientific">Pocillopora damicornis</name>
    <name type="common">Cauliflower coral</name>
    <name type="synonym">Millepora damicornis</name>
    <dbReference type="NCBI Taxonomy" id="46731"/>
    <lineage>
        <taxon>Eukaryota</taxon>
        <taxon>Metazoa</taxon>
        <taxon>Cnidaria</taxon>
        <taxon>Anthozoa</taxon>
        <taxon>Hexacorallia</taxon>
        <taxon>Scleractinia</taxon>
        <taxon>Astrocoeniina</taxon>
        <taxon>Pocilloporidae</taxon>
        <taxon>Pocillopora</taxon>
    </lineage>
</organism>
<keyword evidence="10" id="KW-0325">Glycoprotein</keyword>
<dbReference type="InterPro" id="IPR002659">
    <property type="entry name" value="Glyco_trans_31"/>
</dbReference>